<dbReference type="EMBL" id="OX365700">
    <property type="protein sequence ID" value="CAI4029809.1"/>
    <property type="molecule type" value="Genomic_DNA"/>
</dbReference>
<evidence type="ECO:0000313" key="3">
    <source>
        <dbReference type="Proteomes" id="UP001179121"/>
    </source>
</evidence>
<protein>
    <recommendedName>
        <fullName evidence="4">Serine protease</fullName>
    </recommendedName>
</protein>
<accession>A0AA86T0S2</accession>
<dbReference type="InterPro" id="IPR009003">
    <property type="entry name" value="Peptidase_S1_PA"/>
</dbReference>
<proteinExistence type="predicted"/>
<reference evidence="2" key="1">
    <citation type="submission" date="2022-10" db="EMBL/GenBank/DDBJ databases">
        <authorList>
            <person name="Koch H."/>
        </authorList>
    </citation>
    <scope>NUCLEOTIDE SEQUENCE</scope>
    <source>
        <strain evidence="2">DNF</strain>
    </source>
</reference>
<gene>
    <name evidence="2" type="ORF">DNFV4_00228</name>
</gene>
<organism evidence="2 3">
    <name type="scientific">Nitrospira tepida</name>
    <dbReference type="NCBI Taxonomy" id="2973512"/>
    <lineage>
        <taxon>Bacteria</taxon>
        <taxon>Pseudomonadati</taxon>
        <taxon>Nitrospirota</taxon>
        <taxon>Nitrospiria</taxon>
        <taxon>Nitrospirales</taxon>
        <taxon>Nitrospiraceae</taxon>
        <taxon>Nitrospira</taxon>
    </lineage>
</organism>
<dbReference type="Gene3D" id="2.40.10.10">
    <property type="entry name" value="Trypsin-like serine proteases"/>
    <property type="match status" value="2"/>
</dbReference>
<evidence type="ECO:0000256" key="1">
    <source>
        <dbReference type="SAM" id="SignalP"/>
    </source>
</evidence>
<feature type="signal peptide" evidence="1">
    <location>
        <begin position="1"/>
        <end position="24"/>
    </location>
</feature>
<dbReference type="InterPro" id="IPR043504">
    <property type="entry name" value="Peptidase_S1_PA_chymotrypsin"/>
</dbReference>
<dbReference type="PANTHER" id="PTHR43019">
    <property type="entry name" value="SERINE ENDOPROTEASE DEGS"/>
    <property type="match status" value="1"/>
</dbReference>
<name>A0AA86T0S2_9BACT</name>
<dbReference type="Pfam" id="PF13365">
    <property type="entry name" value="Trypsin_2"/>
    <property type="match status" value="1"/>
</dbReference>
<evidence type="ECO:0008006" key="4">
    <source>
        <dbReference type="Google" id="ProtNLM"/>
    </source>
</evidence>
<dbReference type="SUPFAM" id="SSF50494">
    <property type="entry name" value="Trypsin-like serine proteases"/>
    <property type="match status" value="1"/>
</dbReference>
<sequence length="242" mass="25651">MILPSWVNLLIALVALVQVESTYAQDITRLQAGVVKITANPPQGTGNVGTGFIVWLETNAAYIVTSAHVVAGDAQPRVEFFTKRNMPVTAEVLGLEGDDEVRGLALLVVRGRENLPKGLRTLPFAETTRFSGGEDIIMIGFPGNAGPWNVVKGNISSRQDRDLYYSPTVDSGHSGGPILQNGNVLGLVVVAGQSSGRGVVARSVHDFVEGFGITVEDHGEPGAPESPQKVLASLKVQELDSI</sequence>
<dbReference type="AlphaFoldDB" id="A0AA86T0S2"/>
<keyword evidence="1" id="KW-0732">Signal</keyword>
<keyword evidence="3" id="KW-1185">Reference proteome</keyword>
<feature type="chain" id="PRO_5041685378" description="Serine protease" evidence="1">
    <location>
        <begin position="25"/>
        <end position="242"/>
    </location>
</feature>
<evidence type="ECO:0000313" key="2">
    <source>
        <dbReference type="EMBL" id="CAI4029809.1"/>
    </source>
</evidence>
<dbReference type="Proteomes" id="UP001179121">
    <property type="component" value="Chromosome"/>
</dbReference>
<dbReference type="RefSeq" id="WP_289266833.1">
    <property type="nucleotide sequence ID" value="NZ_OX365700.1"/>
</dbReference>
<dbReference type="KEGG" id="nti:DNFV4_00228"/>